<proteinExistence type="predicted"/>
<keyword evidence="2" id="KW-1185">Reference proteome</keyword>
<dbReference type="KEGG" id="hth:HTH_0146"/>
<dbReference type="SUPFAM" id="SSF51004">
    <property type="entry name" value="C-terminal (heme d1) domain of cytochrome cd1-nitrite reductase"/>
    <property type="match status" value="1"/>
</dbReference>
<dbReference type="PANTHER" id="PTHR47197:SF3">
    <property type="entry name" value="DIHYDRO-HEME D1 DEHYDROGENASE"/>
    <property type="match status" value="1"/>
</dbReference>
<dbReference type="OrthoDB" id="5345286at2"/>
<dbReference type="Pfam" id="PF02239">
    <property type="entry name" value="Cytochrom_D1"/>
    <property type="match status" value="1"/>
</dbReference>
<dbReference type="InterPro" id="IPR051200">
    <property type="entry name" value="Host-pathogen_enzymatic-act"/>
</dbReference>
<dbReference type="Proteomes" id="UP000002574">
    <property type="component" value="Chromosome"/>
</dbReference>
<reference evidence="1 2" key="1">
    <citation type="journal article" date="2010" name="J. Bacteriol.">
        <title>Complete genome sequence of the thermophilic, obligately chemolithoautotrophic hydrogen-oxidizing bacterium Hydrogenobacter thermophilus TK-6.</title>
        <authorList>
            <person name="Arai H."/>
            <person name="Kanbe H."/>
            <person name="Ishii M."/>
            <person name="Igarashi Y."/>
        </authorList>
    </citation>
    <scope>NUCLEOTIDE SEQUENCE [LARGE SCALE GENOMIC DNA]</scope>
    <source>
        <strain evidence="2">DSM 6534 / IAM 12695 / TK-6 [Tokyo]</strain>
    </source>
</reference>
<dbReference type="PANTHER" id="PTHR47197">
    <property type="entry name" value="PROTEIN NIRF"/>
    <property type="match status" value="1"/>
</dbReference>
<dbReference type="STRING" id="608538.HTH_0146"/>
<dbReference type="KEGG" id="hte:Hydth_0147"/>
<dbReference type="EMBL" id="AP011112">
    <property type="protein sequence ID" value="BAI68613.1"/>
    <property type="molecule type" value="Genomic_DNA"/>
</dbReference>
<dbReference type="PATRIC" id="fig|608538.5.peg.147"/>
<protein>
    <submittedName>
        <fullName evidence="1">NirF protein</fullName>
    </submittedName>
</protein>
<accession>D3DFL1</accession>
<evidence type="ECO:0000313" key="1">
    <source>
        <dbReference type="EMBL" id="BAI68613.1"/>
    </source>
</evidence>
<dbReference type="AlphaFoldDB" id="D3DFL1"/>
<name>D3DFL1_HYDTT</name>
<dbReference type="InterPro" id="IPR015943">
    <property type="entry name" value="WD40/YVTN_repeat-like_dom_sf"/>
</dbReference>
<dbReference type="Gene3D" id="2.130.10.10">
    <property type="entry name" value="YVTN repeat-like/Quinoprotein amine dehydrogenase"/>
    <property type="match status" value="2"/>
</dbReference>
<dbReference type="eggNOG" id="COG3391">
    <property type="taxonomic scope" value="Bacteria"/>
</dbReference>
<sequence>MLLVMLFILILPFLSIAEKLYVVERERGSLAVVEEGKVVKEIEGLGNLSHATVKVWEGYAYVISRDGYLSKIDPKEDKLLKRVKVGNSTIGLDFTDNHIVVANYDPHTVVVLDEELNILKTLKTGSRNVGIKGFEGGFVFSLMDKDEVWVVERQEIRKFKVGNMPFDALLSGDIYLLGFFKESGIGMIDIKNKLYRKLDFKAQGKEVVFKIPHFGTWGIVGDEAFIPAVGEKRLYKVDLRKMEILGHVELGGLPVFASVSPNGNYLAVNFSGDREDYLALVDVKEMKVLKELKLGQRIMHLRFSQDGTRLYVSSYFDSKLRAFQVPDLKLLYELNIPHPSGVFLIRRNHHG</sequence>
<organism evidence="1 2">
    <name type="scientific">Hydrogenobacter thermophilus (strain DSM 6534 / IAM 12695 / TK-6)</name>
    <dbReference type="NCBI Taxonomy" id="608538"/>
    <lineage>
        <taxon>Bacteria</taxon>
        <taxon>Pseudomonadati</taxon>
        <taxon>Aquificota</taxon>
        <taxon>Aquificia</taxon>
        <taxon>Aquificales</taxon>
        <taxon>Aquificaceae</taxon>
        <taxon>Hydrogenobacter</taxon>
    </lineage>
</organism>
<dbReference type="InterPro" id="IPR011048">
    <property type="entry name" value="Haem_d1_sf"/>
</dbReference>
<evidence type="ECO:0000313" key="2">
    <source>
        <dbReference type="Proteomes" id="UP000002574"/>
    </source>
</evidence>
<gene>
    <name evidence="1" type="primary">nirF</name>
    <name evidence="1" type="ordered locus">HTH_0146</name>
</gene>
<dbReference type="RefSeq" id="WP_012962796.1">
    <property type="nucleotide sequence ID" value="NC_013799.1"/>
</dbReference>